<reference evidence="2 3" key="1">
    <citation type="journal article" date="2014" name="Genome Biol. Evol.">
        <title>The secreted proteins of Achlya hypogyna and Thraustotheca clavata identify the ancestral oomycete secretome and reveal gene acquisitions by horizontal gene transfer.</title>
        <authorList>
            <person name="Misner I."/>
            <person name="Blouin N."/>
            <person name="Leonard G."/>
            <person name="Richards T.A."/>
            <person name="Lane C.E."/>
        </authorList>
    </citation>
    <scope>NUCLEOTIDE SEQUENCE [LARGE SCALE GENOMIC DNA]</scope>
    <source>
        <strain evidence="2 3">ATCC 48635</strain>
    </source>
</reference>
<evidence type="ECO:0000256" key="1">
    <source>
        <dbReference type="SAM" id="MobiDB-lite"/>
    </source>
</evidence>
<gene>
    <name evidence="2" type="ORF">ACHHYP_13052</name>
</gene>
<dbReference type="Proteomes" id="UP000243579">
    <property type="component" value="Unassembled WGS sequence"/>
</dbReference>
<protein>
    <submittedName>
        <fullName evidence="2">Uncharacterized protein</fullName>
    </submittedName>
</protein>
<sequence length="346" mass="39012">MIRRFTIWDSLNLNDLADEAESLGAFLAKLEERAAHRARLAVDDTLASSEETMQRVYQAFMDNMYDTPSEAEPPPPTAVTDPPLEAPPKPSTPLRAETPKKTHTRPPRRAQSATKKAPVTLSREVQGILRRHRELQIKRSAIMTHPNVRKWLRTLWSSRIRAKDEQTMSKNQYITLYSQLLSGLTTEWHDGIASALLNEAWESDSHGQTILTVDCFCDAMFFFVEQWVEEPDLGAYVALLKRMNDILNEKHVAPVESAPTLEQYQAILVQQSETMDMGIALGKSISFDPVLYLQRHNGTPSSPTHAVPKDEGSLAYLHCPIKSRAQIQIKVDAPRTSSSHKTLPHL</sequence>
<dbReference type="EMBL" id="JNBR01001841">
    <property type="protein sequence ID" value="OQR84676.1"/>
    <property type="molecule type" value="Genomic_DNA"/>
</dbReference>
<proteinExistence type="predicted"/>
<evidence type="ECO:0000313" key="3">
    <source>
        <dbReference type="Proteomes" id="UP000243579"/>
    </source>
</evidence>
<dbReference type="AlphaFoldDB" id="A0A1V9YG25"/>
<accession>A0A1V9YG25</accession>
<feature type="region of interest" description="Disordered" evidence="1">
    <location>
        <begin position="65"/>
        <end position="125"/>
    </location>
</feature>
<evidence type="ECO:0000313" key="2">
    <source>
        <dbReference type="EMBL" id="OQR84676.1"/>
    </source>
</evidence>
<organism evidence="2 3">
    <name type="scientific">Achlya hypogyna</name>
    <name type="common">Oomycete</name>
    <name type="synonym">Protoachlya hypogyna</name>
    <dbReference type="NCBI Taxonomy" id="1202772"/>
    <lineage>
        <taxon>Eukaryota</taxon>
        <taxon>Sar</taxon>
        <taxon>Stramenopiles</taxon>
        <taxon>Oomycota</taxon>
        <taxon>Saprolegniomycetes</taxon>
        <taxon>Saprolegniales</taxon>
        <taxon>Achlyaceae</taxon>
        <taxon>Achlya</taxon>
    </lineage>
</organism>
<keyword evidence="3" id="KW-1185">Reference proteome</keyword>
<name>A0A1V9YG25_ACHHY</name>
<comment type="caution">
    <text evidence="2">The sequence shown here is derived from an EMBL/GenBank/DDBJ whole genome shotgun (WGS) entry which is preliminary data.</text>
</comment>
<dbReference type="OrthoDB" id="72256at2759"/>